<keyword evidence="2" id="KW-1185">Reference proteome</keyword>
<name>A0ABT7UH13_9FIRM</name>
<sequence>MYPQYPPYDFYPYYPPMMYQKPSLLQSMRYSLHQMNLSSTIQTAQKTLYTANQLIPIINQLRPVLHNAKTAFRVVKAVKSFDLDDIDEDIDKNVQVESQTFENMLPVRKPS</sequence>
<comment type="caution">
    <text evidence="1">The sequence shown here is derived from an EMBL/GenBank/DDBJ whole genome shotgun (WGS) entry which is preliminary data.</text>
</comment>
<evidence type="ECO:0000313" key="2">
    <source>
        <dbReference type="Proteomes" id="UP001529275"/>
    </source>
</evidence>
<gene>
    <name evidence="1" type="ORF">QUV98_03710</name>
</gene>
<reference evidence="2" key="1">
    <citation type="submission" date="2023-06" db="EMBL/GenBank/DDBJ databases">
        <title>Identification and characterization of horizontal gene transfer across gut microbiota members of farm animals based on homology search.</title>
        <authorList>
            <person name="Zeman M."/>
            <person name="Kubasova T."/>
            <person name="Jahodarova E."/>
            <person name="Nykrynova M."/>
            <person name="Rychlik I."/>
        </authorList>
    </citation>
    <scope>NUCLEOTIDE SEQUENCE [LARGE SCALE GENOMIC DNA]</scope>
    <source>
        <strain evidence="2">ET341</strain>
    </source>
</reference>
<organism evidence="1 2">
    <name type="scientific">Massilimicrobiota timonensis</name>
    <dbReference type="NCBI Taxonomy" id="1776392"/>
    <lineage>
        <taxon>Bacteria</taxon>
        <taxon>Bacillati</taxon>
        <taxon>Bacillota</taxon>
        <taxon>Erysipelotrichia</taxon>
        <taxon>Erysipelotrichales</taxon>
        <taxon>Erysipelotrichaceae</taxon>
        <taxon>Massilimicrobiota</taxon>
    </lineage>
</organism>
<dbReference type="Proteomes" id="UP001529275">
    <property type="component" value="Unassembled WGS sequence"/>
</dbReference>
<reference evidence="1 2" key="2">
    <citation type="submission" date="2023-06" db="EMBL/GenBank/DDBJ databases">
        <authorList>
            <person name="Zeman M."/>
            <person name="Kubasova T."/>
            <person name="Jahodarova E."/>
            <person name="Nykrynova M."/>
            <person name="Rychlik I."/>
        </authorList>
    </citation>
    <scope>NUCLEOTIDE SEQUENCE [LARGE SCALE GENOMIC DNA]</scope>
    <source>
        <strain evidence="1 2">ET341</strain>
    </source>
</reference>
<dbReference type="RefSeq" id="WP_087244575.1">
    <property type="nucleotide sequence ID" value="NZ_JAUDCK010000008.1"/>
</dbReference>
<dbReference type="EMBL" id="JAUDCK010000008">
    <property type="protein sequence ID" value="MDM8195423.1"/>
    <property type="molecule type" value="Genomic_DNA"/>
</dbReference>
<evidence type="ECO:0000313" key="1">
    <source>
        <dbReference type="EMBL" id="MDM8195423.1"/>
    </source>
</evidence>
<accession>A0ABT7UH13</accession>
<proteinExistence type="predicted"/>
<protein>
    <submittedName>
        <fullName evidence="1">Uncharacterized protein</fullName>
    </submittedName>
</protein>